<dbReference type="RefSeq" id="WP_345013782.1">
    <property type="nucleotide sequence ID" value="NZ_BAABFC010000018.1"/>
</dbReference>
<feature type="compositionally biased region" description="Basic and acidic residues" evidence="1">
    <location>
        <begin position="10"/>
        <end position="47"/>
    </location>
</feature>
<protein>
    <submittedName>
        <fullName evidence="2">Uncharacterized protein</fullName>
    </submittedName>
</protein>
<sequence>MSSQPPYTGPERRRGERRQQTDRRKDIRWEPDKEDRRQSPGRRKDDELLPYWRL</sequence>
<evidence type="ECO:0000313" key="3">
    <source>
        <dbReference type="Proteomes" id="UP001501321"/>
    </source>
</evidence>
<name>A0ABP8QET5_9GAMM</name>
<gene>
    <name evidence="2" type="ORF">GCM10023095_25820</name>
</gene>
<organism evidence="2 3">
    <name type="scientific">Pseudaeromonas paramecii</name>
    <dbReference type="NCBI Taxonomy" id="2138166"/>
    <lineage>
        <taxon>Bacteria</taxon>
        <taxon>Pseudomonadati</taxon>
        <taxon>Pseudomonadota</taxon>
        <taxon>Gammaproteobacteria</taxon>
        <taxon>Aeromonadales</taxon>
        <taxon>Aeromonadaceae</taxon>
        <taxon>Pseudaeromonas</taxon>
    </lineage>
</organism>
<keyword evidence="3" id="KW-1185">Reference proteome</keyword>
<feature type="region of interest" description="Disordered" evidence="1">
    <location>
        <begin position="1"/>
        <end position="54"/>
    </location>
</feature>
<evidence type="ECO:0000256" key="1">
    <source>
        <dbReference type="SAM" id="MobiDB-lite"/>
    </source>
</evidence>
<evidence type="ECO:0000313" key="2">
    <source>
        <dbReference type="EMBL" id="GAA4501919.1"/>
    </source>
</evidence>
<accession>A0ABP8QET5</accession>
<dbReference type="EMBL" id="BAABFC010000018">
    <property type="protein sequence ID" value="GAA4501919.1"/>
    <property type="molecule type" value="Genomic_DNA"/>
</dbReference>
<proteinExistence type="predicted"/>
<comment type="caution">
    <text evidence="2">The sequence shown here is derived from an EMBL/GenBank/DDBJ whole genome shotgun (WGS) entry which is preliminary data.</text>
</comment>
<dbReference type="Proteomes" id="UP001501321">
    <property type="component" value="Unassembled WGS sequence"/>
</dbReference>
<reference evidence="3" key="1">
    <citation type="journal article" date="2019" name="Int. J. Syst. Evol. Microbiol.">
        <title>The Global Catalogue of Microorganisms (GCM) 10K type strain sequencing project: providing services to taxonomists for standard genome sequencing and annotation.</title>
        <authorList>
            <consortium name="The Broad Institute Genomics Platform"/>
            <consortium name="The Broad Institute Genome Sequencing Center for Infectious Disease"/>
            <person name="Wu L."/>
            <person name="Ma J."/>
        </authorList>
    </citation>
    <scope>NUCLEOTIDE SEQUENCE [LARGE SCALE GENOMIC DNA]</scope>
    <source>
        <strain evidence="3">JCM 32226</strain>
    </source>
</reference>